<organism evidence="1 2">
    <name type="scientific">Apatococcus lobatus</name>
    <dbReference type="NCBI Taxonomy" id="904363"/>
    <lineage>
        <taxon>Eukaryota</taxon>
        <taxon>Viridiplantae</taxon>
        <taxon>Chlorophyta</taxon>
        <taxon>core chlorophytes</taxon>
        <taxon>Trebouxiophyceae</taxon>
        <taxon>Chlorellales</taxon>
        <taxon>Chlorellaceae</taxon>
        <taxon>Apatococcus</taxon>
    </lineage>
</organism>
<dbReference type="Proteomes" id="UP001438707">
    <property type="component" value="Unassembled WGS sequence"/>
</dbReference>
<sequence>MVLTRHSLSHLFSEIVVRAEIVCLDLQVYVWVGSGSSPALPLALAFPGLQGGPAAASILIRGPGDSSSAALSQRLSQRFERPVLCSCCLPADLYSSQGVVERWVADEIQRLCL</sequence>
<accession>A0AAW1RP52</accession>
<dbReference type="InterPro" id="IPR032157">
    <property type="entry name" value="PAC4"/>
</dbReference>
<dbReference type="PANTHER" id="PTHR33559:SF1">
    <property type="entry name" value="PROTEASOME ASSEMBLY CHAPERONE 4"/>
    <property type="match status" value="1"/>
</dbReference>
<gene>
    <name evidence="1" type="ORF">WJX74_004203</name>
</gene>
<name>A0AAW1RP52_9CHLO</name>
<keyword evidence="2" id="KW-1185">Reference proteome</keyword>
<comment type="caution">
    <text evidence="1">The sequence shown here is derived from an EMBL/GenBank/DDBJ whole genome shotgun (WGS) entry which is preliminary data.</text>
</comment>
<evidence type="ECO:0000313" key="2">
    <source>
        <dbReference type="Proteomes" id="UP001438707"/>
    </source>
</evidence>
<evidence type="ECO:0000313" key="1">
    <source>
        <dbReference type="EMBL" id="KAK9835612.1"/>
    </source>
</evidence>
<dbReference type="GO" id="GO:0043248">
    <property type="term" value="P:proteasome assembly"/>
    <property type="evidence" value="ECO:0007669"/>
    <property type="project" value="InterPro"/>
</dbReference>
<dbReference type="PANTHER" id="PTHR33559">
    <property type="entry name" value="PROTEASOME ASSEMBLY CHAPERONE 4"/>
    <property type="match status" value="1"/>
</dbReference>
<dbReference type="Pfam" id="PF16093">
    <property type="entry name" value="PAC4"/>
    <property type="match status" value="1"/>
</dbReference>
<dbReference type="AlphaFoldDB" id="A0AAW1RP52"/>
<dbReference type="EMBL" id="JALJOS010000008">
    <property type="protein sequence ID" value="KAK9835612.1"/>
    <property type="molecule type" value="Genomic_DNA"/>
</dbReference>
<protein>
    <submittedName>
        <fullName evidence="1">Uncharacterized protein</fullName>
    </submittedName>
</protein>
<reference evidence="1 2" key="1">
    <citation type="journal article" date="2024" name="Nat. Commun.">
        <title>Phylogenomics reveals the evolutionary origins of lichenization in chlorophyte algae.</title>
        <authorList>
            <person name="Puginier C."/>
            <person name="Libourel C."/>
            <person name="Otte J."/>
            <person name="Skaloud P."/>
            <person name="Haon M."/>
            <person name="Grisel S."/>
            <person name="Petersen M."/>
            <person name="Berrin J.G."/>
            <person name="Delaux P.M."/>
            <person name="Dal Grande F."/>
            <person name="Keller J."/>
        </authorList>
    </citation>
    <scope>NUCLEOTIDE SEQUENCE [LARGE SCALE GENOMIC DNA]</scope>
    <source>
        <strain evidence="1 2">SAG 2145</strain>
    </source>
</reference>
<proteinExistence type="predicted"/>